<dbReference type="EMBL" id="AWWV01005208">
    <property type="protein sequence ID" value="OMP05767.1"/>
    <property type="molecule type" value="Genomic_DNA"/>
</dbReference>
<keyword evidence="2" id="KW-1185">Reference proteome</keyword>
<sequence>GSSNSSVLTEAGEKQAERCNKPLQICTLINALQVQYPALRFSGQSKPLYTIQ</sequence>
<comment type="caution">
    <text evidence="1">The sequence shown here is derived from an EMBL/GenBank/DDBJ whole genome shotgun (WGS) entry which is preliminary data.</text>
</comment>
<dbReference type="Proteomes" id="UP000188268">
    <property type="component" value="Unassembled WGS sequence"/>
</dbReference>
<protein>
    <submittedName>
        <fullName evidence="1">Uncharacterized protein</fullName>
    </submittedName>
</protein>
<accession>A0A1R3KF94</accession>
<gene>
    <name evidence="1" type="ORF">CCACVL1_01833</name>
</gene>
<dbReference type="AlphaFoldDB" id="A0A1R3KF94"/>
<name>A0A1R3KF94_COCAP</name>
<feature type="non-terminal residue" evidence="1">
    <location>
        <position position="1"/>
    </location>
</feature>
<proteinExistence type="predicted"/>
<evidence type="ECO:0000313" key="2">
    <source>
        <dbReference type="Proteomes" id="UP000188268"/>
    </source>
</evidence>
<dbReference type="Gramene" id="OMP05767">
    <property type="protein sequence ID" value="OMP05767"/>
    <property type="gene ID" value="CCACVL1_01833"/>
</dbReference>
<organism evidence="1 2">
    <name type="scientific">Corchorus capsularis</name>
    <name type="common">Jute</name>
    <dbReference type="NCBI Taxonomy" id="210143"/>
    <lineage>
        <taxon>Eukaryota</taxon>
        <taxon>Viridiplantae</taxon>
        <taxon>Streptophyta</taxon>
        <taxon>Embryophyta</taxon>
        <taxon>Tracheophyta</taxon>
        <taxon>Spermatophyta</taxon>
        <taxon>Magnoliopsida</taxon>
        <taxon>eudicotyledons</taxon>
        <taxon>Gunneridae</taxon>
        <taxon>Pentapetalae</taxon>
        <taxon>rosids</taxon>
        <taxon>malvids</taxon>
        <taxon>Malvales</taxon>
        <taxon>Malvaceae</taxon>
        <taxon>Grewioideae</taxon>
        <taxon>Apeibeae</taxon>
        <taxon>Corchorus</taxon>
    </lineage>
</organism>
<reference evidence="1 2" key="1">
    <citation type="submission" date="2013-09" db="EMBL/GenBank/DDBJ databases">
        <title>Corchorus capsularis genome sequencing.</title>
        <authorList>
            <person name="Alam M."/>
            <person name="Haque M.S."/>
            <person name="Islam M.S."/>
            <person name="Emdad E.M."/>
            <person name="Islam M.M."/>
            <person name="Ahmed B."/>
            <person name="Halim A."/>
            <person name="Hossen Q.M.M."/>
            <person name="Hossain M.Z."/>
            <person name="Ahmed R."/>
            <person name="Khan M.M."/>
            <person name="Islam R."/>
            <person name="Rashid M.M."/>
            <person name="Khan S.A."/>
            <person name="Rahman M.S."/>
            <person name="Alam M."/>
        </authorList>
    </citation>
    <scope>NUCLEOTIDE SEQUENCE [LARGE SCALE GENOMIC DNA]</scope>
    <source>
        <strain evidence="2">cv. CVL-1</strain>
        <tissue evidence="1">Whole seedling</tissue>
    </source>
</reference>
<evidence type="ECO:0000313" key="1">
    <source>
        <dbReference type="EMBL" id="OMP05767.1"/>
    </source>
</evidence>